<dbReference type="InterPro" id="IPR025110">
    <property type="entry name" value="AMP-bd_C"/>
</dbReference>
<organism evidence="7">
    <name type="scientific">Caldilineaceae bacterium SB0662_bin_9</name>
    <dbReference type="NCBI Taxonomy" id="2605258"/>
    <lineage>
        <taxon>Bacteria</taxon>
        <taxon>Bacillati</taxon>
        <taxon>Chloroflexota</taxon>
        <taxon>Caldilineae</taxon>
        <taxon>Caldilineales</taxon>
        <taxon>Caldilineaceae</taxon>
    </lineage>
</organism>
<dbReference type="CDD" id="cd12119">
    <property type="entry name" value="ttLC_FACS_AlkK_like"/>
    <property type="match status" value="1"/>
</dbReference>
<feature type="domain" description="AMP-dependent synthetase/ligase" evidence="5">
    <location>
        <begin position="38"/>
        <end position="399"/>
    </location>
</feature>
<evidence type="ECO:0000313" key="7">
    <source>
        <dbReference type="EMBL" id="MYD91617.1"/>
    </source>
</evidence>
<evidence type="ECO:0000256" key="4">
    <source>
        <dbReference type="ARBA" id="ARBA00023098"/>
    </source>
</evidence>
<protein>
    <submittedName>
        <fullName evidence="7">Long-chain fatty acid--CoA ligase</fullName>
    </submittedName>
</protein>
<dbReference type="SUPFAM" id="SSF56801">
    <property type="entry name" value="Acetyl-CoA synthetase-like"/>
    <property type="match status" value="1"/>
</dbReference>
<gene>
    <name evidence="7" type="ORF">F4Y08_15015</name>
</gene>
<comment type="similarity">
    <text evidence="1">Belongs to the ATP-dependent AMP-binding enzyme family.</text>
</comment>
<dbReference type="AlphaFoldDB" id="A0A6B1DXI4"/>
<feature type="domain" description="AMP-binding enzyme C-terminal" evidence="6">
    <location>
        <begin position="449"/>
        <end position="525"/>
    </location>
</feature>
<reference evidence="7" key="1">
    <citation type="submission" date="2019-09" db="EMBL/GenBank/DDBJ databases">
        <title>Characterisation of the sponge microbiome using genome-centric metagenomics.</title>
        <authorList>
            <person name="Engelberts J.P."/>
            <person name="Robbins S.J."/>
            <person name="De Goeij J.M."/>
            <person name="Aranda M."/>
            <person name="Bell S.C."/>
            <person name="Webster N.S."/>
        </authorList>
    </citation>
    <scope>NUCLEOTIDE SEQUENCE</scope>
    <source>
        <strain evidence="7">SB0662_bin_9</strain>
    </source>
</reference>
<dbReference type="PROSITE" id="PS00455">
    <property type="entry name" value="AMP_BINDING"/>
    <property type="match status" value="1"/>
</dbReference>
<evidence type="ECO:0000256" key="1">
    <source>
        <dbReference type="ARBA" id="ARBA00006432"/>
    </source>
</evidence>
<dbReference type="PANTHER" id="PTHR43859:SF4">
    <property type="entry name" value="BUTANOATE--COA LIGASE AAE1-RELATED"/>
    <property type="match status" value="1"/>
</dbReference>
<dbReference type="Pfam" id="PF00501">
    <property type="entry name" value="AMP-binding"/>
    <property type="match status" value="1"/>
</dbReference>
<keyword evidence="4" id="KW-0443">Lipid metabolism</keyword>
<dbReference type="GO" id="GO:0006631">
    <property type="term" value="P:fatty acid metabolic process"/>
    <property type="evidence" value="ECO:0007669"/>
    <property type="project" value="UniProtKB-KW"/>
</dbReference>
<dbReference type="PANTHER" id="PTHR43859">
    <property type="entry name" value="ACYL-ACTIVATING ENZYME"/>
    <property type="match status" value="1"/>
</dbReference>
<dbReference type="InterPro" id="IPR042099">
    <property type="entry name" value="ANL_N_sf"/>
</dbReference>
<name>A0A6B1DXI4_9CHLR</name>
<accession>A0A6B1DXI4</accession>
<keyword evidence="3" id="KW-0276">Fatty acid metabolism</keyword>
<evidence type="ECO:0000259" key="6">
    <source>
        <dbReference type="Pfam" id="PF13193"/>
    </source>
</evidence>
<dbReference type="InterPro" id="IPR045851">
    <property type="entry name" value="AMP-bd_C_sf"/>
</dbReference>
<keyword evidence="2 7" id="KW-0436">Ligase</keyword>
<dbReference type="InterPro" id="IPR000873">
    <property type="entry name" value="AMP-dep_synth/lig_dom"/>
</dbReference>
<comment type="caution">
    <text evidence="7">The sequence shown here is derived from an EMBL/GenBank/DDBJ whole genome shotgun (WGS) entry which is preliminary data.</text>
</comment>
<dbReference type="GO" id="GO:0016874">
    <property type="term" value="F:ligase activity"/>
    <property type="evidence" value="ECO:0007669"/>
    <property type="project" value="UniProtKB-KW"/>
</dbReference>
<dbReference type="Gene3D" id="3.40.50.12780">
    <property type="entry name" value="N-terminal domain of ligase-like"/>
    <property type="match status" value="1"/>
</dbReference>
<dbReference type="FunFam" id="3.30.300.30:FF:000008">
    <property type="entry name" value="2,3-dihydroxybenzoate-AMP ligase"/>
    <property type="match status" value="1"/>
</dbReference>
<dbReference type="NCBIfam" id="NF004837">
    <property type="entry name" value="PRK06187.1"/>
    <property type="match status" value="1"/>
</dbReference>
<evidence type="ECO:0000256" key="2">
    <source>
        <dbReference type="ARBA" id="ARBA00022598"/>
    </source>
</evidence>
<proteinExistence type="inferred from homology"/>
<evidence type="ECO:0000256" key="3">
    <source>
        <dbReference type="ARBA" id="ARBA00022832"/>
    </source>
</evidence>
<sequence length="545" mass="60788">MHGLMMSMPMTIGSILEHAQRIFGAKLVVTRQPDRSLHVMTYRDLHTRARKLANALTALGIQPGDRVGTLGWNHHQHVEAYFGIPEMGGIIHTLNIRLSSDQLAYIINHAKDRAILVDGSQIPLLEDIRDRIRGVEHFIIWSDADQVACNLPGTIHRYEDLLDEADASHECPIRDERAAMGLCYTSGTTGHPKGVLYSHRSMYLHTLGVNQANAFGLTERDNVLAVVPQFHAMCWGLPYGAALAGANLVMPGPFLDAASLAELLHDRRITVAAGVPTIWNSLYHELKRNPVDISSIRALIVGGSAMPRPLIQAYEQELGVNVMHAWGMTETSPIGSVCVPLARHRDLEPEAAWDVKARQGPPVAGIALRIARDEEEQPWDDRSTGEIQVKGHWVASQYYRTENQPEHFTPDGWFRTGDIAAVNSDGYIRITDRTKDLIKSGGEWISSVELENTLLSHANIRETAFVALSDEKWGERPLAVIVPHDWDEGISLQEVRRHLAPKFPSFWLPDTMALVSEIPKTSVGKFDKKVIRQQILNGELEIVRE</sequence>
<dbReference type="InterPro" id="IPR020845">
    <property type="entry name" value="AMP-binding_CS"/>
</dbReference>
<dbReference type="Gene3D" id="3.30.300.30">
    <property type="match status" value="1"/>
</dbReference>
<dbReference type="EMBL" id="VXPY01000104">
    <property type="protein sequence ID" value="MYD91617.1"/>
    <property type="molecule type" value="Genomic_DNA"/>
</dbReference>
<dbReference type="Pfam" id="PF13193">
    <property type="entry name" value="AMP-binding_C"/>
    <property type="match status" value="1"/>
</dbReference>
<evidence type="ECO:0000259" key="5">
    <source>
        <dbReference type="Pfam" id="PF00501"/>
    </source>
</evidence>